<reference evidence="1 2" key="1">
    <citation type="submission" date="2014-03" db="EMBL/GenBank/DDBJ databases">
        <title>Draft genome of the hookworm Oesophagostomum dentatum.</title>
        <authorList>
            <person name="Mitreva M."/>
        </authorList>
    </citation>
    <scope>NUCLEOTIDE SEQUENCE [LARGE SCALE GENOMIC DNA]</scope>
    <source>
        <strain evidence="1 2">OD-Hann</strain>
    </source>
</reference>
<dbReference type="Proteomes" id="UP000053660">
    <property type="component" value="Unassembled WGS sequence"/>
</dbReference>
<protein>
    <submittedName>
        <fullName evidence="1">Uncharacterized protein</fullName>
    </submittedName>
</protein>
<evidence type="ECO:0000313" key="2">
    <source>
        <dbReference type="Proteomes" id="UP000053660"/>
    </source>
</evidence>
<dbReference type="EMBL" id="KN590828">
    <property type="protein sequence ID" value="KHJ81354.1"/>
    <property type="molecule type" value="Genomic_DNA"/>
</dbReference>
<dbReference type="OrthoDB" id="17346at2759"/>
<sequence length="87" mass="9602">MEALKQIRSAELLYVEYSSLLNKLTIGESDDSLIDPPSPEELYKFIVSLIEDAKAKREDDRNVISCGVPIFGAASGTLGNAVRRMLE</sequence>
<keyword evidence="2" id="KW-1185">Reference proteome</keyword>
<evidence type="ECO:0000313" key="1">
    <source>
        <dbReference type="EMBL" id="KHJ81354.1"/>
    </source>
</evidence>
<organism evidence="1 2">
    <name type="scientific">Oesophagostomum dentatum</name>
    <name type="common">Nodular worm</name>
    <dbReference type="NCBI Taxonomy" id="61180"/>
    <lineage>
        <taxon>Eukaryota</taxon>
        <taxon>Metazoa</taxon>
        <taxon>Ecdysozoa</taxon>
        <taxon>Nematoda</taxon>
        <taxon>Chromadorea</taxon>
        <taxon>Rhabditida</taxon>
        <taxon>Rhabditina</taxon>
        <taxon>Rhabditomorpha</taxon>
        <taxon>Strongyloidea</taxon>
        <taxon>Strongylidae</taxon>
        <taxon>Oesophagostomum</taxon>
    </lineage>
</organism>
<feature type="non-terminal residue" evidence="1">
    <location>
        <position position="87"/>
    </location>
</feature>
<name>A0A0B1S8T4_OESDE</name>
<gene>
    <name evidence="1" type="ORF">OESDEN_18960</name>
</gene>
<proteinExistence type="predicted"/>
<dbReference type="AlphaFoldDB" id="A0A0B1S8T4"/>
<accession>A0A0B1S8T4</accession>